<protein>
    <submittedName>
        <fullName evidence="3">Uncharacterized protein</fullName>
    </submittedName>
</protein>
<evidence type="ECO:0000256" key="1">
    <source>
        <dbReference type="SAM" id="MobiDB-lite"/>
    </source>
</evidence>
<name>A0A853CL48_9ACTN</name>
<accession>A0A853CL48</accession>
<dbReference type="RefSeq" id="WP_179720485.1">
    <property type="nucleotide sequence ID" value="NZ_JACBZT010000001.1"/>
</dbReference>
<feature type="chain" id="PRO_5032674828" evidence="2">
    <location>
        <begin position="25"/>
        <end position="73"/>
    </location>
</feature>
<reference evidence="3 4" key="1">
    <citation type="submission" date="2020-07" db="EMBL/GenBank/DDBJ databases">
        <title>Sequencing the genomes of 1000 actinobacteria strains.</title>
        <authorList>
            <person name="Klenk H.-P."/>
        </authorList>
    </citation>
    <scope>NUCLEOTIDE SEQUENCE [LARGE SCALE GENOMIC DNA]</scope>
    <source>
        <strain evidence="3 4">DSM 104001</strain>
    </source>
</reference>
<keyword evidence="2" id="KW-0732">Signal</keyword>
<sequence length="73" mass="7173">MQIRRPLAGLFVTLTLFGGGAALAGCGDPTSGNTGTPKDTASTTPTQSADNTVEDNGGRETSSTNTENGGGNG</sequence>
<keyword evidence="4" id="KW-1185">Reference proteome</keyword>
<feature type="compositionally biased region" description="Polar residues" evidence="1">
    <location>
        <begin position="30"/>
        <end position="51"/>
    </location>
</feature>
<dbReference type="EMBL" id="JACBZT010000001">
    <property type="protein sequence ID" value="NYJ08126.1"/>
    <property type="molecule type" value="Genomic_DNA"/>
</dbReference>
<organism evidence="3 4">
    <name type="scientific">Petropleomorpha daqingensis</name>
    <dbReference type="NCBI Taxonomy" id="2026353"/>
    <lineage>
        <taxon>Bacteria</taxon>
        <taxon>Bacillati</taxon>
        <taxon>Actinomycetota</taxon>
        <taxon>Actinomycetes</taxon>
        <taxon>Geodermatophilales</taxon>
        <taxon>Geodermatophilaceae</taxon>
        <taxon>Petropleomorpha</taxon>
    </lineage>
</organism>
<comment type="caution">
    <text evidence="3">The sequence shown here is derived from an EMBL/GenBank/DDBJ whole genome shotgun (WGS) entry which is preliminary data.</text>
</comment>
<evidence type="ECO:0000313" key="3">
    <source>
        <dbReference type="EMBL" id="NYJ08126.1"/>
    </source>
</evidence>
<proteinExistence type="predicted"/>
<dbReference type="AlphaFoldDB" id="A0A853CL48"/>
<evidence type="ECO:0000256" key="2">
    <source>
        <dbReference type="SAM" id="SignalP"/>
    </source>
</evidence>
<dbReference type="PROSITE" id="PS51257">
    <property type="entry name" value="PROKAR_LIPOPROTEIN"/>
    <property type="match status" value="1"/>
</dbReference>
<feature type="signal peptide" evidence="2">
    <location>
        <begin position="1"/>
        <end position="24"/>
    </location>
</feature>
<dbReference type="Proteomes" id="UP000541969">
    <property type="component" value="Unassembled WGS sequence"/>
</dbReference>
<gene>
    <name evidence="3" type="ORF">GGQ55_004404</name>
</gene>
<feature type="region of interest" description="Disordered" evidence="1">
    <location>
        <begin position="25"/>
        <end position="73"/>
    </location>
</feature>
<evidence type="ECO:0000313" key="4">
    <source>
        <dbReference type="Proteomes" id="UP000541969"/>
    </source>
</evidence>